<name>A0AC60QYQ8_IXOPE</name>
<evidence type="ECO:0000313" key="1">
    <source>
        <dbReference type="EMBL" id="KAG0444813.1"/>
    </source>
</evidence>
<dbReference type="Proteomes" id="UP000805193">
    <property type="component" value="Unassembled WGS sequence"/>
</dbReference>
<dbReference type="EMBL" id="JABSTQ010001424">
    <property type="protein sequence ID" value="KAG0444813.1"/>
    <property type="molecule type" value="Genomic_DNA"/>
</dbReference>
<sequence length="107" mass="12074">MSTPSRENAMKYSKITNIRISAKDYEGAAYITAPEDTSKGVIHGIPEEETPEDIGQSLVNVCNPCILHARRMGNTSTIIIAFEGEHVPHYVFYRGAEYRCLLYKKKH</sequence>
<gene>
    <name evidence="1" type="ORF">HPB47_013350</name>
</gene>
<organism evidence="1 2">
    <name type="scientific">Ixodes persulcatus</name>
    <name type="common">Taiga tick</name>
    <dbReference type="NCBI Taxonomy" id="34615"/>
    <lineage>
        <taxon>Eukaryota</taxon>
        <taxon>Metazoa</taxon>
        <taxon>Ecdysozoa</taxon>
        <taxon>Arthropoda</taxon>
        <taxon>Chelicerata</taxon>
        <taxon>Arachnida</taxon>
        <taxon>Acari</taxon>
        <taxon>Parasitiformes</taxon>
        <taxon>Ixodida</taxon>
        <taxon>Ixodoidea</taxon>
        <taxon>Ixodidae</taxon>
        <taxon>Ixodinae</taxon>
        <taxon>Ixodes</taxon>
    </lineage>
</organism>
<evidence type="ECO:0000313" key="2">
    <source>
        <dbReference type="Proteomes" id="UP000805193"/>
    </source>
</evidence>
<proteinExistence type="predicted"/>
<keyword evidence="2" id="KW-1185">Reference proteome</keyword>
<reference evidence="1 2" key="1">
    <citation type="journal article" date="2020" name="Cell">
        <title>Large-Scale Comparative Analyses of Tick Genomes Elucidate Their Genetic Diversity and Vector Capacities.</title>
        <authorList>
            <consortium name="Tick Genome and Microbiome Consortium (TIGMIC)"/>
            <person name="Jia N."/>
            <person name="Wang J."/>
            <person name="Shi W."/>
            <person name="Du L."/>
            <person name="Sun Y."/>
            <person name="Zhan W."/>
            <person name="Jiang J.F."/>
            <person name="Wang Q."/>
            <person name="Zhang B."/>
            <person name="Ji P."/>
            <person name="Bell-Sakyi L."/>
            <person name="Cui X.M."/>
            <person name="Yuan T.T."/>
            <person name="Jiang B.G."/>
            <person name="Yang W.F."/>
            <person name="Lam T.T."/>
            <person name="Chang Q.C."/>
            <person name="Ding S.J."/>
            <person name="Wang X.J."/>
            <person name="Zhu J.G."/>
            <person name="Ruan X.D."/>
            <person name="Zhao L."/>
            <person name="Wei J.T."/>
            <person name="Ye R.Z."/>
            <person name="Que T.C."/>
            <person name="Du C.H."/>
            <person name="Zhou Y.H."/>
            <person name="Cheng J.X."/>
            <person name="Dai P.F."/>
            <person name="Guo W.B."/>
            <person name="Han X.H."/>
            <person name="Huang E.J."/>
            <person name="Li L.F."/>
            <person name="Wei W."/>
            <person name="Gao Y.C."/>
            <person name="Liu J.Z."/>
            <person name="Shao H.Z."/>
            <person name="Wang X."/>
            <person name="Wang C.C."/>
            <person name="Yang T.C."/>
            <person name="Huo Q.B."/>
            <person name="Li W."/>
            <person name="Chen H.Y."/>
            <person name="Chen S.E."/>
            <person name="Zhou L.G."/>
            <person name="Ni X.B."/>
            <person name="Tian J.H."/>
            <person name="Sheng Y."/>
            <person name="Liu T."/>
            <person name="Pan Y.S."/>
            <person name="Xia L.Y."/>
            <person name="Li J."/>
            <person name="Zhao F."/>
            <person name="Cao W.C."/>
        </authorList>
    </citation>
    <scope>NUCLEOTIDE SEQUENCE [LARGE SCALE GENOMIC DNA]</scope>
    <source>
        <strain evidence="1">Iper-2018</strain>
    </source>
</reference>
<protein>
    <submittedName>
        <fullName evidence="1">Uncharacterized protein</fullName>
    </submittedName>
</protein>
<comment type="caution">
    <text evidence="1">The sequence shown here is derived from an EMBL/GenBank/DDBJ whole genome shotgun (WGS) entry which is preliminary data.</text>
</comment>
<accession>A0AC60QYQ8</accession>